<dbReference type="OrthoDB" id="5514845at2"/>
<dbReference type="InterPro" id="IPR012340">
    <property type="entry name" value="NA-bd_OB-fold"/>
</dbReference>
<protein>
    <submittedName>
        <fullName evidence="3">DNA-binding protein</fullName>
    </submittedName>
</protein>
<dbReference type="Pfam" id="PF01796">
    <property type="entry name" value="OB_ChsH2_C"/>
    <property type="match status" value="1"/>
</dbReference>
<sequence length="141" mass="15491">MLEILNVAGSRAYPPRVTPFTRAFWDTLRDGQFRTTRCDACHAYTFPPKPFCPHCWSRQVSWTDLSGRGTLYSATTVHAAPAAFRAEAPYRVGIVDLEEGPRIAVRIWGDAPIALDGAVEIVALHHDDGPLFAARPVKSAG</sequence>
<evidence type="ECO:0000313" key="4">
    <source>
        <dbReference type="Proteomes" id="UP000254875"/>
    </source>
</evidence>
<dbReference type="InterPro" id="IPR022002">
    <property type="entry name" value="ChsH2_Znr"/>
</dbReference>
<keyword evidence="3" id="KW-0238">DNA-binding</keyword>
<accession>A0A370MVM2</accession>
<dbReference type="InterPro" id="IPR002878">
    <property type="entry name" value="ChsH2_C"/>
</dbReference>
<dbReference type="GO" id="GO:0003677">
    <property type="term" value="F:DNA binding"/>
    <property type="evidence" value="ECO:0007669"/>
    <property type="project" value="UniProtKB-KW"/>
</dbReference>
<dbReference type="PANTHER" id="PTHR34075:SF5">
    <property type="entry name" value="BLR3430 PROTEIN"/>
    <property type="match status" value="1"/>
</dbReference>
<dbReference type="PANTHER" id="PTHR34075">
    <property type="entry name" value="BLR3430 PROTEIN"/>
    <property type="match status" value="1"/>
</dbReference>
<evidence type="ECO:0000259" key="1">
    <source>
        <dbReference type="Pfam" id="PF01796"/>
    </source>
</evidence>
<dbReference type="Proteomes" id="UP000254875">
    <property type="component" value="Unassembled WGS sequence"/>
</dbReference>
<dbReference type="RefSeq" id="WP_115110005.1">
    <property type="nucleotide sequence ID" value="NZ_QHKS01000059.1"/>
</dbReference>
<evidence type="ECO:0000259" key="2">
    <source>
        <dbReference type="Pfam" id="PF12172"/>
    </source>
</evidence>
<comment type="caution">
    <text evidence="3">The sequence shown here is derived from an EMBL/GenBank/DDBJ whole genome shotgun (WGS) entry which is preliminary data.</text>
</comment>
<dbReference type="InterPro" id="IPR052513">
    <property type="entry name" value="Thioester_dehydratase-like"/>
</dbReference>
<dbReference type="SUPFAM" id="SSF50249">
    <property type="entry name" value="Nucleic acid-binding proteins"/>
    <property type="match status" value="1"/>
</dbReference>
<keyword evidence="4" id="KW-1185">Reference proteome</keyword>
<gene>
    <name evidence="3" type="ORF">DLM46_38000</name>
</gene>
<organism evidence="3 4">
    <name type="scientific">Paraburkholderia lacunae</name>
    <dbReference type="NCBI Taxonomy" id="2211104"/>
    <lineage>
        <taxon>Bacteria</taxon>
        <taxon>Pseudomonadati</taxon>
        <taxon>Pseudomonadota</taxon>
        <taxon>Betaproteobacteria</taxon>
        <taxon>Burkholderiales</taxon>
        <taxon>Burkholderiaceae</taxon>
        <taxon>Paraburkholderia</taxon>
    </lineage>
</organism>
<dbReference type="Pfam" id="PF12172">
    <property type="entry name" value="zf-ChsH2"/>
    <property type="match status" value="1"/>
</dbReference>
<dbReference type="AlphaFoldDB" id="A0A370MVM2"/>
<name>A0A370MVM2_9BURK</name>
<feature type="domain" description="ChsH2 rubredoxin-like zinc ribbon" evidence="2">
    <location>
        <begin position="25"/>
        <end position="60"/>
    </location>
</feature>
<dbReference type="Gene3D" id="6.10.30.10">
    <property type="match status" value="1"/>
</dbReference>
<dbReference type="EMBL" id="QHKS01000059">
    <property type="protein sequence ID" value="RDJ97356.1"/>
    <property type="molecule type" value="Genomic_DNA"/>
</dbReference>
<reference evidence="4" key="1">
    <citation type="submission" date="2018-05" db="EMBL/GenBank/DDBJ databases">
        <authorList>
            <person name="Feng T."/>
        </authorList>
    </citation>
    <scope>NUCLEOTIDE SEQUENCE [LARGE SCALE GENOMIC DNA]</scope>
    <source>
        <strain evidence="4">S27</strain>
    </source>
</reference>
<feature type="domain" description="ChsH2 C-terminal OB-fold" evidence="1">
    <location>
        <begin position="62"/>
        <end position="122"/>
    </location>
</feature>
<proteinExistence type="predicted"/>
<evidence type="ECO:0000313" key="3">
    <source>
        <dbReference type="EMBL" id="RDJ97356.1"/>
    </source>
</evidence>